<dbReference type="PaxDb" id="3218-PP1S65_33V6.1"/>
<keyword evidence="10" id="KW-1185">Reference proteome</keyword>
<dbReference type="Pfam" id="PF04844">
    <property type="entry name" value="Ovate"/>
    <property type="match status" value="1"/>
</dbReference>
<feature type="region of interest" description="Disordered" evidence="6">
    <location>
        <begin position="287"/>
        <end position="347"/>
    </location>
</feature>
<evidence type="ECO:0000256" key="2">
    <source>
        <dbReference type="ARBA" id="ARBA00022491"/>
    </source>
</evidence>
<reference evidence="8 10" key="2">
    <citation type="journal article" date="2018" name="Plant J.">
        <title>The Physcomitrella patens chromosome-scale assembly reveals moss genome structure and evolution.</title>
        <authorList>
            <person name="Lang D."/>
            <person name="Ullrich K.K."/>
            <person name="Murat F."/>
            <person name="Fuchs J."/>
            <person name="Jenkins J."/>
            <person name="Haas F.B."/>
            <person name="Piednoel M."/>
            <person name="Gundlach H."/>
            <person name="Van Bel M."/>
            <person name="Meyberg R."/>
            <person name="Vives C."/>
            <person name="Morata J."/>
            <person name="Symeonidi A."/>
            <person name="Hiss M."/>
            <person name="Muchero W."/>
            <person name="Kamisugi Y."/>
            <person name="Saleh O."/>
            <person name="Blanc G."/>
            <person name="Decker E.L."/>
            <person name="van Gessel N."/>
            <person name="Grimwood J."/>
            <person name="Hayes R.D."/>
            <person name="Graham S.W."/>
            <person name="Gunter L.E."/>
            <person name="McDaniel S.F."/>
            <person name="Hoernstein S.N.W."/>
            <person name="Larsson A."/>
            <person name="Li F.W."/>
            <person name="Perroud P.F."/>
            <person name="Phillips J."/>
            <person name="Ranjan P."/>
            <person name="Rokshar D.S."/>
            <person name="Rothfels C.J."/>
            <person name="Schneider L."/>
            <person name="Shu S."/>
            <person name="Stevenson D.W."/>
            <person name="Thummler F."/>
            <person name="Tillich M."/>
            <person name="Villarreal Aguilar J.C."/>
            <person name="Widiez T."/>
            <person name="Wong G.K."/>
            <person name="Wymore A."/>
            <person name="Zhang Y."/>
            <person name="Zimmer A.D."/>
            <person name="Quatrano R.S."/>
            <person name="Mayer K.F.X."/>
            <person name="Goodstein D."/>
            <person name="Casacuberta J.M."/>
            <person name="Vandepoele K."/>
            <person name="Reski R."/>
            <person name="Cuming A.C."/>
            <person name="Tuskan G.A."/>
            <person name="Maumus F."/>
            <person name="Salse J."/>
            <person name="Schmutz J."/>
            <person name="Rensing S.A."/>
        </authorList>
    </citation>
    <scope>NUCLEOTIDE SEQUENCE [LARGE SCALE GENOMIC DNA]</scope>
    <source>
        <strain evidence="9 10">cv. Gransden 2004</strain>
    </source>
</reference>
<feature type="region of interest" description="Disordered" evidence="6">
    <location>
        <begin position="87"/>
        <end position="150"/>
    </location>
</feature>
<evidence type="ECO:0000256" key="6">
    <source>
        <dbReference type="SAM" id="MobiDB-lite"/>
    </source>
</evidence>
<comment type="subcellular location">
    <subcellularLocation>
        <location evidence="1">Nucleus</location>
    </subcellularLocation>
</comment>
<dbReference type="Gramene" id="Pp3c17_18070V3.2">
    <property type="protein sequence ID" value="PAC:32906939.CDS.1"/>
    <property type="gene ID" value="Pp3c17_18070"/>
</dbReference>
<organism evidence="8">
    <name type="scientific">Physcomitrium patens</name>
    <name type="common">Spreading-leaved earth moss</name>
    <name type="synonym">Physcomitrella patens</name>
    <dbReference type="NCBI Taxonomy" id="3218"/>
    <lineage>
        <taxon>Eukaryota</taxon>
        <taxon>Viridiplantae</taxon>
        <taxon>Streptophyta</taxon>
        <taxon>Embryophyta</taxon>
        <taxon>Bryophyta</taxon>
        <taxon>Bryophytina</taxon>
        <taxon>Bryopsida</taxon>
        <taxon>Funariidae</taxon>
        <taxon>Funariales</taxon>
        <taxon>Funariaceae</taxon>
        <taxon>Physcomitrium</taxon>
    </lineage>
</organism>
<feature type="region of interest" description="Disordered" evidence="6">
    <location>
        <begin position="633"/>
        <end position="663"/>
    </location>
</feature>
<dbReference type="InterPro" id="IPR038933">
    <property type="entry name" value="Ovate"/>
</dbReference>
<feature type="compositionally biased region" description="Basic residues" evidence="6">
    <location>
        <begin position="305"/>
        <end position="314"/>
    </location>
</feature>
<dbReference type="PANTHER" id="PTHR33057">
    <property type="entry name" value="TRANSCRIPTION REPRESSOR OFP7-RELATED"/>
    <property type="match status" value="1"/>
</dbReference>
<feature type="domain" description="OVATE" evidence="7">
    <location>
        <begin position="673"/>
        <end position="732"/>
    </location>
</feature>
<dbReference type="GO" id="GO:0005634">
    <property type="term" value="C:nucleus"/>
    <property type="evidence" value="ECO:0007669"/>
    <property type="project" value="UniProtKB-SubCell"/>
</dbReference>
<protein>
    <recommendedName>
        <fullName evidence="7">OVATE domain-containing protein</fullName>
    </recommendedName>
</protein>
<sequence length="738" mass="82926">MGAENTSVVGVEKPKARLFAAVLPSIWFIKLRSIRRRSRRLNATDNNEPVIPDNAPFLPKSVENCYKNGMISEECIFSPLEGSHTTTANDSTISSSCPKNNEARSVPISSTLSRKSIARPEGTPSRQSITRSEGSAGTSRSTPVTSIATTTSSTTSSIFSRCMYRSTFFSGLRGLCKLVDDATLSKESNSVQFRKPLTPTIRTWFLVGCGGTPCPRTRHSSLDLERESGLMDLDGEPGLDCIDEGMGVDGSWPKKPESWSAGKPTAWSVDLDNEEVVKNQVVEKRKRYAKNRQRSPVKPPMKVKSPVKVKRRSKPTLGHLFSTRSDTDSPRKGFPETEEESEIHIEHPNLVTLPWGSASSGSDSTFRVPSVGSEYGLALSQRRPFSFSGSETPAYNDEFDNGNISDSQSLLRAKVLAAERLRDDSKSWREQRKMDRKYKDEEAMKLLASLDQALDQRNLKRLIEDAEDSDPGYASMFGSPRFELHNSPVFESFLESSAKAWGIDFPNLKMDEAKTSGNISDKSRELHCVTVQTATQVRDRDNRAREAARSVRVNSSSPVKARKTRRALEKEAPKRLPPSRKTSSRNLHASPPGGDASKDSRDHRTIHPQREESMVDPELCEEFNYHRRDFYETRKRTKQRRPKQVASVNTTPHVPAPAPKLQSNVSKERVAVVVESSYDPYNDFRESMIEMIVDQDIQETCDLEELLQCYLSLNEAEYHNVIVDVFTDVWHELFENKF</sequence>
<dbReference type="GO" id="GO:0045892">
    <property type="term" value="P:negative regulation of DNA-templated transcription"/>
    <property type="evidence" value="ECO:0007669"/>
    <property type="project" value="InterPro"/>
</dbReference>
<reference evidence="9" key="3">
    <citation type="submission" date="2020-12" db="UniProtKB">
        <authorList>
            <consortium name="EnsemblPlants"/>
        </authorList>
    </citation>
    <scope>IDENTIFICATION</scope>
</reference>
<dbReference type="EnsemblPlants" id="Pp3c17_18070V3.1">
    <property type="protein sequence ID" value="PAC:32906938.CDS.1"/>
    <property type="gene ID" value="Pp3c17_18070"/>
</dbReference>
<feature type="compositionally biased region" description="Polar residues" evidence="6">
    <location>
        <begin position="124"/>
        <end position="140"/>
    </location>
</feature>
<feature type="region of interest" description="Disordered" evidence="6">
    <location>
        <begin position="531"/>
        <end position="614"/>
    </location>
</feature>
<evidence type="ECO:0000256" key="3">
    <source>
        <dbReference type="ARBA" id="ARBA00023015"/>
    </source>
</evidence>
<feature type="compositionally biased region" description="Basic and acidic residues" evidence="6">
    <location>
        <begin position="325"/>
        <end position="335"/>
    </location>
</feature>
<feature type="compositionally biased region" description="Basic and acidic residues" evidence="6">
    <location>
        <begin position="537"/>
        <end position="549"/>
    </location>
</feature>
<accession>A0A2K1J4E9</accession>
<dbReference type="EnsemblPlants" id="Pp3c17_18070V3.3">
    <property type="protein sequence ID" value="PAC:32906940.CDS.1"/>
    <property type="gene ID" value="Pp3c17_18070"/>
</dbReference>
<proteinExistence type="predicted"/>
<dbReference type="EMBL" id="ABEU02000017">
    <property type="protein sequence ID" value="PNR36407.1"/>
    <property type="molecule type" value="Genomic_DNA"/>
</dbReference>
<dbReference type="OrthoDB" id="1928390at2759"/>
<evidence type="ECO:0000256" key="5">
    <source>
        <dbReference type="ARBA" id="ARBA00023242"/>
    </source>
</evidence>
<gene>
    <name evidence="9" type="primary">LOC112294892</name>
    <name evidence="8" type="ORF">PHYPA_022258</name>
</gene>
<feature type="compositionally biased region" description="Polar residues" evidence="6">
    <location>
        <begin position="87"/>
        <end position="99"/>
    </location>
</feature>
<dbReference type="NCBIfam" id="TIGR01568">
    <property type="entry name" value="A_thal_3678"/>
    <property type="match status" value="1"/>
</dbReference>
<dbReference type="STRING" id="3218.A0A2K1J4E9"/>
<keyword evidence="5" id="KW-0539">Nucleus</keyword>
<dbReference type="Proteomes" id="UP000006727">
    <property type="component" value="Chromosome 17"/>
</dbReference>
<dbReference type="PROSITE" id="PS51754">
    <property type="entry name" value="OVATE"/>
    <property type="match status" value="1"/>
</dbReference>
<evidence type="ECO:0000313" key="9">
    <source>
        <dbReference type="EnsemblPlants" id="PAC:32906938.CDS.1"/>
    </source>
</evidence>
<keyword evidence="3" id="KW-0805">Transcription regulation</keyword>
<dbReference type="AlphaFoldDB" id="A0A2K1J4E9"/>
<evidence type="ECO:0000256" key="4">
    <source>
        <dbReference type="ARBA" id="ARBA00023163"/>
    </source>
</evidence>
<dbReference type="Gramene" id="Pp3c17_18070V3.1">
    <property type="protein sequence ID" value="PAC:32906938.CDS.1"/>
    <property type="gene ID" value="Pp3c17_18070"/>
</dbReference>
<dbReference type="Gramene" id="Pp3c17_18070V3.3">
    <property type="protein sequence ID" value="PAC:32906940.CDS.1"/>
    <property type="gene ID" value="Pp3c17_18070"/>
</dbReference>
<name>A0A2K1J4E9_PHYPA</name>
<dbReference type="PANTHER" id="PTHR33057:SF70">
    <property type="entry name" value="TRANSCRIPTION REPRESSOR-RELATED"/>
    <property type="match status" value="1"/>
</dbReference>
<keyword evidence="4" id="KW-0804">Transcription</keyword>
<evidence type="ECO:0000256" key="1">
    <source>
        <dbReference type="ARBA" id="ARBA00004123"/>
    </source>
</evidence>
<evidence type="ECO:0000313" key="8">
    <source>
        <dbReference type="EMBL" id="PNR36407.1"/>
    </source>
</evidence>
<reference evidence="8 10" key="1">
    <citation type="journal article" date="2008" name="Science">
        <title>The Physcomitrella genome reveals evolutionary insights into the conquest of land by plants.</title>
        <authorList>
            <person name="Rensing S."/>
            <person name="Lang D."/>
            <person name="Zimmer A."/>
            <person name="Terry A."/>
            <person name="Salamov A."/>
            <person name="Shapiro H."/>
            <person name="Nishiyama T."/>
            <person name="Perroud P.-F."/>
            <person name="Lindquist E."/>
            <person name="Kamisugi Y."/>
            <person name="Tanahashi T."/>
            <person name="Sakakibara K."/>
            <person name="Fujita T."/>
            <person name="Oishi K."/>
            <person name="Shin-I T."/>
            <person name="Kuroki Y."/>
            <person name="Toyoda A."/>
            <person name="Suzuki Y."/>
            <person name="Hashimoto A."/>
            <person name="Yamaguchi K."/>
            <person name="Sugano A."/>
            <person name="Kohara Y."/>
            <person name="Fujiyama A."/>
            <person name="Anterola A."/>
            <person name="Aoki S."/>
            <person name="Ashton N."/>
            <person name="Barbazuk W.B."/>
            <person name="Barker E."/>
            <person name="Bennetzen J."/>
            <person name="Bezanilla M."/>
            <person name="Blankenship R."/>
            <person name="Cho S.H."/>
            <person name="Dutcher S."/>
            <person name="Estelle M."/>
            <person name="Fawcett J.A."/>
            <person name="Gundlach H."/>
            <person name="Hanada K."/>
            <person name="Heyl A."/>
            <person name="Hicks K.A."/>
            <person name="Hugh J."/>
            <person name="Lohr M."/>
            <person name="Mayer K."/>
            <person name="Melkozernov A."/>
            <person name="Murata T."/>
            <person name="Nelson D."/>
            <person name="Pils B."/>
            <person name="Prigge M."/>
            <person name="Reiss B."/>
            <person name="Renner T."/>
            <person name="Rombauts S."/>
            <person name="Rushton P."/>
            <person name="Sanderfoot A."/>
            <person name="Schween G."/>
            <person name="Shiu S.-H."/>
            <person name="Stueber K."/>
            <person name="Theodoulou F.L."/>
            <person name="Tu H."/>
            <person name="Van de Peer Y."/>
            <person name="Verrier P.J."/>
            <person name="Waters E."/>
            <person name="Wood A."/>
            <person name="Yang L."/>
            <person name="Cove D."/>
            <person name="Cuming A."/>
            <person name="Hasebe M."/>
            <person name="Lucas S."/>
            <person name="Mishler D.B."/>
            <person name="Reski R."/>
            <person name="Grigoriev I."/>
            <person name="Quatrano R.S."/>
            <person name="Boore J.L."/>
        </authorList>
    </citation>
    <scope>NUCLEOTIDE SEQUENCE [LARGE SCALE GENOMIC DNA]</scope>
    <source>
        <strain evidence="9 10">cv. Gransden 2004</strain>
    </source>
</reference>
<feature type="compositionally biased region" description="Basic and acidic residues" evidence="6">
    <location>
        <begin position="596"/>
        <end position="613"/>
    </location>
</feature>
<evidence type="ECO:0000313" key="10">
    <source>
        <dbReference type="Proteomes" id="UP000006727"/>
    </source>
</evidence>
<evidence type="ECO:0000259" key="7">
    <source>
        <dbReference type="PROSITE" id="PS51754"/>
    </source>
</evidence>
<dbReference type="InterPro" id="IPR006458">
    <property type="entry name" value="Ovate_C"/>
</dbReference>
<feature type="compositionally biased region" description="Low complexity" evidence="6">
    <location>
        <begin position="141"/>
        <end position="150"/>
    </location>
</feature>
<dbReference type="EnsemblPlants" id="Pp3c17_18070V3.2">
    <property type="protein sequence ID" value="PAC:32906939.CDS.1"/>
    <property type="gene ID" value="Pp3c17_18070"/>
</dbReference>
<keyword evidence="2" id="KW-0678">Repressor</keyword>